<accession>A0A2R4BIZ6</accession>
<evidence type="ECO:0000259" key="2">
    <source>
        <dbReference type="Pfam" id="PF26383"/>
    </source>
</evidence>
<dbReference type="InterPro" id="IPR058569">
    <property type="entry name" value="DUF6079_2nd"/>
</dbReference>
<feature type="domain" description="DUF6079" evidence="1">
    <location>
        <begin position="24"/>
        <end position="252"/>
    </location>
</feature>
<dbReference type="Pfam" id="PF19557">
    <property type="entry name" value="DUF6079_1st"/>
    <property type="match status" value="1"/>
</dbReference>
<proteinExistence type="predicted"/>
<evidence type="ECO:0000259" key="3">
    <source>
        <dbReference type="Pfam" id="PF26384"/>
    </source>
</evidence>
<dbReference type="Proteomes" id="UP000241885">
    <property type="component" value="Chromosome"/>
</dbReference>
<dbReference type="EMBL" id="CP028339">
    <property type="protein sequence ID" value="AVR87269.1"/>
    <property type="molecule type" value="Genomic_DNA"/>
</dbReference>
<dbReference type="KEGG" id="tak:Tharo_0318"/>
<dbReference type="InterPro" id="IPR045725">
    <property type="entry name" value="DUF6079_N"/>
</dbReference>
<dbReference type="Pfam" id="PF26384">
    <property type="entry name" value="DUF6079_3rd"/>
    <property type="match status" value="1"/>
</dbReference>
<dbReference type="InterPro" id="IPR058571">
    <property type="entry name" value="DUF6079_3rd"/>
</dbReference>
<evidence type="ECO:0000313" key="5">
    <source>
        <dbReference type="Proteomes" id="UP000241885"/>
    </source>
</evidence>
<keyword evidence="4" id="KW-0540">Nuclease</keyword>
<feature type="domain" description="DUF6079" evidence="3">
    <location>
        <begin position="484"/>
        <end position="635"/>
    </location>
</feature>
<reference evidence="4 5" key="1">
    <citation type="submission" date="2018-03" db="EMBL/GenBank/DDBJ databases">
        <title>Complete genome sequence of Thauera aromatica, a model organism for studying aromatic compound degradation under denitrifying conditions.</title>
        <authorList>
            <person name="Lo H.-Y."/>
            <person name="Goris T."/>
            <person name="Boll M."/>
            <person name="Mueller J.A."/>
        </authorList>
    </citation>
    <scope>NUCLEOTIDE SEQUENCE [LARGE SCALE GENOMIC DNA]</scope>
    <source>
        <strain evidence="4 5">K172</strain>
    </source>
</reference>
<evidence type="ECO:0000259" key="1">
    <source>
        <dbReference type="Pfam" id="PF19557"/>
    </source>
</evidence>
<dbReference type="RefSeq" id="WP_211309646.1">
    <property type="nucleotide sequence ID" value="NZ_CP028339.1"/>
</dbReference>
<dbReference type="Pfam" id="PF26383">
    <property type="entry name" value="DUF6079_2nd"/>
    <property type="match status" value="1"/>
</dbReference>
<protein>
    <submittedName>
        <fullName evidence="4">Exonuclease SbcC</fullName>
    </submittedName>
</protein>
<sequence>MAKNMKYGDLIQFEQIESVIQLLDAGRPDEAKKLVATYVISDDMAERISKLMVPQLSFDESVDHKGVLIVGNYGTGKSHLMSVLSLVAEDAAYAPMIRHPKVAEAVAPIAGRFKVLRIEVGGLQMPLRQIITLQLERFLEKFGVDYTFPTADKELNNKDSFEEMMAAFGEKFPDQGVLLVVDEFLEYLQSRRDHELVQDLAILRQIGEVTKHLKFRFVAGVQEAIFDSVRFQHVADSMRRVNERFTQILIDRQDVSFVVSARLLKKTADQQNKIREYLTPFAKFYGSMNERMDEYVRLFPVHPDYLKTFEQIHFTEKRGALKTIESAMLAILDQEVPADKPLFISYESFWNTIKTNSVLRADPNIKEVMRVSEVLESRVQQAFTRPAYKPMALRVINALAVHRLTTGGDIHVPIGPTAAELRDALCLFQPGVEDMPGDPAENLLSMVQTVMREVLKTVNGQFISKAPDTEQYYLDLKKDIDYDAQIEKRAEALSDDALDRAYYSAVKALMECSDDLRYPGFQIWQYQLEWQERRVERMGYLFFGAPNDRPTAQPERDFYIYFIQPFDKPKFSDNNLADEVFFRLKSPDEDYKRYLSQYAAALDLASTASGGAKAIYLSKAQDSLRSMSKWLQESKRPARPPVIAEVVCGHSWFFAGGRDEPSFRARCALACACGAVAAQRSDAGGV</sequence>
<evidence type="ECO:0000313" key="4">
    <source>
        <dbReference type="EMBL" id="AVR87269.1"/>
    </source>
</evidence>
<organism evidence="4 5">
    <name type="scientific">Thauera aromatica K172</name>
    <dbReference type="NCBI Taxonomy" id="44139"/>
    <lineage>
        <taxon>Bacteria</taxon>
        <taxon>Pseudomonadati</taxon>
        <taxon>Pseudomonadota</taxon>
        <taxon>Betaproteobacteria</taxon>
        <taxon>Rhodocyclales</taxon>
        <taxon>Zoogloeaceae</taxon>
        <taxon>Thauera</taxon>
    </lineage>
</organism>
<keyword evidence="4" id="KW-0269">Exonuclease</keyword>
<feature type="domain" description="DUF6079" evidence="2">
    <location>
        <begin position="267"/>
        <end position="480"/>
    </location>
</feature>
<dbReference type="GO" id="GO:0004527">
    <property type="term" value="F:exonuclease activity"/>
    <property type="evidence" value="ECO:0007669"/>
    <property type="project" value="UniProtKB-KW"/>
</dbReference>
<keyword evidence="4" id="KW-0378">Hydrolase</keyword>
<keyword evidence="5" id="KW-1185">Reference proteome</keyword>
<gene>
    <name evidence="4" type="ORF">Tharo_0318</name>
</gene>
<name>A0A2R4BIZ6_THAAR</name>
<dbReference type="AlphaFoldDB" id="A0A2R4BIZ6"/>